<reference evidence="2 3" key="1">
    <citation type="submission" date="2016-03" db="EMBL/GenBank/DDBJ databases">
        <title>Whole genome sequencing of Grifola frondosa 9006-11.</title>
        <authorList>
            <person name="Min B."/>
            <person name="Park H."/>
            <person name="Kim J.-G."/>
            <person name="Cho H."/>
            <person name="Oh Y.-L."/>
            <person name="Kong W.-S."/>
            <person name="Choi I.-G."/>
        </authorList>
    </citation>
    <scope>NUCLEOTIDE SEQUENCE [LARGE SCALE GENOMIC DNA]</scope>
    <source>
        <strain evidence="2 3">9006-11</strain>
    </source>
</reference>
<gene>
    <name evidence="2" type="ORF">A0H81_13232</name>
</gene>
<comment type="caution">
    <text evidence="2">The sequence shown here is derived from an EMBL/GenBank/DDBJ whole genome shotgun (WGS) entry which is preliminary data.</text>
</comment>
<protein>
    <submittedName>
        <fullName evidence="2">Uncharacterized protein</fullName>
    </submittedName>
</protein>
<dbReference type="Proteomes" id="UP000092993">
    <property type="component" value="Unassembled WGS sequence"/>
</dbReference>
<dbReference type="EMBL" id="LUGG01000027">
    <property type="protein sequence ID" value="OBZ66904.1"/>
    <property type="molecule type" value="Genomic_DNA"/>
</dbReference>
<evidence type="ECO:0000313" key="2">
    <source>
        <dbReference type="EMBL" id="OBZ66904.1"/>
    </source>
</evidence>
<evidence type="ECO:0000256" key="1">
    <source>
        <dbReference type="SAM" id="MobiDB-lite"/>
    </source>
</evidence>
<accession>A0A1C7LVR1</accession>
<organism evidence="2 3">
    <name type="scientific">Grifola frondosa</name>
    <name type="common">Maitake</name>
    <name type="synonym">Polyporus frondosus</name>
    <dbReference type="NCBI Taxonomy" id="5627"/>
    <lineage>
        <taxon>Eukaryota</taxon>
        <taxon>Fungi</taxon>
        <taxon>Dikarya</taxon>
        <taxon>Basidiomycota</taxon>
        <taxon>Agaricomycotina</taxon>
        <taxon>Agaricomycetes</taxon>
        <taxon>Polyporales</taxon>
        <taxon>Grifolaceae</taxon>
        <taxon>Grifola</taxon>
    </lineage>
</organism>
<feature type="region of interest" description="Disordered" evidence="1">
    <location>
        <begin position="1"/>
        <end position="32"/>
    </location>
</feature>
<dbReference type="AlphaFoldDB" id="A0A1C7LVR1"/>
<sequence length="75" mass="8319">MKQQPNSPLCNVERTGGHPSSRTCRGDPHPGRAIDAGLHSDVNYEDRELVIEDDTHFYRNAIPRCAALTSSLCKL</sequence>
<evidence type="ECO:0000313" key="3">
    <source>
        <dbReference type="Proteomes" id="UP000092993"/>
    </source>
</evidence>
<proteinExistence type="predicted"/>
<name>A0A1C7LVR1_GRIFR</name>
<keyword evidence="3" id="KW-1185">Reference proteome</keyword>